<protein>
    <submittedName>
        <fullName evidence="1">Uncharacterized protein</fullName>
    </submittedName>
</protein>
<comment type="caution">
    <text evidence="1">The sequence shown here is derived from an EMBL/GenBank/DDBJ whole genome shotgun (WGS) entry which is preliminary data.</text>
</comment>
<gene>
    <name evidence="1" type="ORF">MENTE1834_LOCUS24671</name>
</gene>
<dbReference type="Proteomes" id="UP001497535">
    <property type="component" value="Unassembled WGS sequence"/>
</dbReference>
<evidence type="ECO:0000313" key="2">
    <source>
        <dbReference type="Proteomes" id="UP001497535"/>
    </source>
</evidence>
<name>A0ACB0ZHF7_MELEN</name>
<evidence type="ECO:0000313" key="1">
    <source>
        <dbReference type="EMBL" id="CAK5077731.1"/>
    </source>
</evidence>
<dbReference type="EMBL" id="CAVMJV010000033">
    <property type="protein sequence ID" value="CAK5077731.1"/>
    <property type="molecule type" value="Genomic_DNA"/>
</dbReference>
<reference evidence="1" key="1">
    <citation type="submission" date="2023-11" db="EMBL/GenBank/DDBJ databases">
        <authorList>
            <person name="Poullet M."/>
        </authorList>
    </citation>
    <scope>NUCLEOTIDE SEQUENCE</scope>
    <source>
        <strain evidence="1">E1834</strain>
    </source>
</reference>
<organism evidence="1 2">
    <name type="scientific">Meloidogyne enterolobii</name>
    <name type="common">Root-knot nematode worm</name>
    <name type="synonym">Meloidogyne mayaguensis</name>
    <dbReference type="NCBI Taxonomy" id="390850"/>
    <lineage>
        <taxon>Eukaryota</taxon>
        <taxon>Metazoa</taxon>
        <taxon>Ecdysozoa</taxon>
        <taxon>Nematoda</taxon>
        <taxon>Chromadorea</taxon>
        <taxon>Rhabditida</taxon>
        <taxon>Tylenchina</taxon>
        <taxon>Tylenchomorpha</taxon>
        <taxon>Tylenchoidea</taxon>
        <taxon>Meloidogynidae</taxon>
        <taxon>Meloidogyninae</taxon>
        <taxon>Meloidogyne</taxon>
    </lineage>
</organism>
<accession>A0ACB0ZHF7</accession>
<proteinExistence type="predicted"/>
<sequence>MRKNFYGLHTTHSRLSPLGRIARDLMKKVLKAKGKHEKDVVPWQKTVERLRDSAKRRKEIKKNFEEGDSPELGHLTYRGLKRQGAFGEVEDDVSYYNQCYLCSEALQKPKHLNFKFSKAYNLRAEGLILGI</sequence>
<keyword evidence="2" id="KW-1185">Reference proteome</keyword>